<dbReference type="Gene3D" id="3.40.50.300">
    <property type="entry name" value="P-loop containing nucleotide triphosphate hydrolases"/>
    <property type="match status" value="1"/>
</dbReference>
<name>W0RLJ2_9BACT</name>
<dbReference type="EMBL" id="CP007128">
    <property type="protein sequence ID" value="AHG90293.1"/>
    <property type="molecule type" value="Genomic_DNA"/>
</dbReference>
<dbReference type="PANTHER" id="PTHR40690:SF1">
    <property type="entry name" value="DUF1611 DOMAIN-CONTAINING PROTEIN"/>
    <property type="match status" value="1"/>
</dbReference>
<dbReference type="PATRIC" id="fig|861299.3.peg.2807"/>
<dbReference type="InterPro" id="IPR011669">
    <property type="entry name" value="DgcN-like"/>
</dbReference>
<dbReference type="Pfam" id="PF07755">
    <property type="entry name" value="DUF1611"/>
    <property type="match status" value="1"/>
</dbReference>
<dbReference type="Gene3D" id="3.40.50.720">
    <property type="entry name" value="NAD(P)-binding Rossmann-like Domain"/>
    <property type="match status" value="1"/>
</dbReference>
<reference evidence="3 4" key="1">
    <citation type="journal article" date="2014" name="Genome Announc.">
        <title>Genome Sequence and Methylome of Soil Bacterium Gemmatirosa kalamazoonensis KBS708T, a Member of the Rarely Cultivated Gemmatimonadetes Phylum.</title>
        <authorList>
            <person name="Debruyn J.M."/>
            <person name="Radosevich M."/>
            <person name="Wommack K.E."/>
            <person name="Polson S.W."/>
            <person name="Hauser L.J."/>
            <person name="Fawaz M.N."/>
            <person name="Korlach J."/>
            <person name="Tsai Y.C."/>
        </authorList>
    </citation>
    <scope>NUCLEOTIDE SEQUENCE [LARGE SCALE GENOMIC DNA]</scope>
    <source>
        <strain evidence="3 4">KBS708</strain>
    </source>
</reference>
<proteinExistence type="predicted"/>
<feature type="domain" description="D-glutamate N-acetyltransferase-like N-terminal" evidence="2">
    <location>
        <begin position="33"/>
        <end position="126"/>
    </location>
</feature>
<evidence type="ECO:0000259" key="1">
    <source>
        <dbReference type="Pfam" id="PF07755"/>
    </source>
</evidence>
<dbReference type="STRING" id="861299.J421_2756"/>
<dbReference type="Proteomes" id="UP000019151">
    <property type="component" value="Chromosome"/>
</dbReference>
<dbReference type="InterPro" id="IPR035086">
    <property type="entry name" value="DgcN-like_C"/>
</dbReference>
<keyword evidence="4" id="KW-1185">Reference proteome</keyword>
<dbReference type="InParanoid" id="W0RLJ2"/>
<evidence type="ECO:0008006" key="5">
    <source>
        <dbReference type="Google" id="ProtNLM"/>
    </source>
</evidence>
<protein>
    <recommendedName>
        <fullName evidence="5">DUF1611 domain-containing protein</fullName>
    </recommendedName>
</protein>
<evidence type="ECO:0000259" key="2">
    <source>
        <dbReference type="Pfam" id="PF17396"/>
    </source>
</evidence>
<gene>
    <name evidence="3" type="ORF">J421_2756</name>
</gene>
<evidence type="ECO:0000313" key="3">
    <source>
        <dbReference type="EMBL" id="AHG90293.1"/>
    </source>
</evidence>
<dbReference type="AlphaFoldDB" id="W0RLJ2"/>
<accession>W0RLJ2</accession>
<sequence>MLAEGLLGPHSSKTASACIRYTPDRVAAVIDSTKAGRVVQDFLGFGGDIPIVATLEEGLAHRPNAVLIGIAPAGGQLPAEWRQMLVTSLERGLDVWSGLHFFLADDEQLSAAARRGSARIFDLRRPPAGLDVSTGKTRDIDATVVLTVGTDCNIGKMTAQLQLRDVLKQRGNRVAFAATGQTGILIEGWGISVDAVVADFIGGAAEQLTLQAAKDADIVLVEGQGSIIHPSFSGVTVGLIHGTLPHAFVLCAQPSRTRIRNREWVPIPPLDEFIRMHDTLAAPLRPAPTIAVALNTSDLSDADARAAIRETESLTGLPATDPVRYDAAPIAEAIEAFHRSRTPQFASRA</sequence>
<dbReference type="HOGENOM" id="CLU_059741_0_0_0"/>
<dbReference type="InterPro" id="IPR027417">
    <property type="entry name" value="P-loop_NTPase"/>
</dbReference>
<organism evidence="3 4">
    <name type="scientific">Gemmatirosa kalamazoonensis</name>
    <dbReference type="NCBI Taxonomy" id="861299"/>
    <lineage>
        <taxon>Bacteria</taxon>
        <taxon>Pseudomonadati</taxon>
        <taxon>Gemmatimonadota</taxon>
        <taxon>Gemmatimonadia</taxon>
        <taxon>Gemmatimonadales</taxon>
        <taxon>Gemmatimonadaceae</taxon>
        <taxon>Gemmatirosa</taxon>
    </lineage>
</organism>
<dbReference type="Pfam" id="PF17396">
    <property type="entry name" value="DUF1611_N"/>
    <property type="match status" value="1"/>
</dbReference>
<evidence type="ECO:0000313" key="4">
    <source>
        <dbReference type="Proteomes" id="UP000019151"/>
    </source>
</evidence>
<dbReference type="PANTHER" id="PTHR40690">
    <property type="entry name" value="GLL3100 PROTEIN"/>
    <property type="match status" value="1"/>
</dbReference>
<dbReference type="SUPFAM" id="SSF52540">
    <property type="entry name" value="P-loop containing nucleoside triphosphate hydrolases"/>
    <property type="match status" value="1"/>
</dbReference>
<dbReference type="eggNOG" id="COG3367">
    <property type="taxonomic scope" value="Bacteria"/>
</dbReference>
<dbReference type="PIRSF" id="PIRSF026760">
    <property type="entry name" value="UCP026760"/>
    <property type="match status" value="1"/>
</dbReference>
<dbReference type="InterPro" id="IPR035402">
    <property type="entry name" value="DgcN-like_N"/>
</dbReference>
<feature type="domain" description="D-glutamate N-acetyltransferase-like C-terminal" evidence="1">
    <location>
        <begin position="132"/>
        <end position="330"/>
    </location>
</feature>
<dbReference type="KEGG" id="gba:J421_2756"/>